<name>A0A6N8FNL8_9CHRO</name>
<dbReference type="OrthoDB" id="626916at2"/>
<evidence type="ECO:0000313" key="2">
    <source>
        <dbReference type="Proteomes" id="UP000441797"/>
    </source>
</evidence>
<proteinExistence type="predicted"/>
<dbReference type="Proteomes" id="UP000441797">
    <property type="component" value="Unassembled WGS sequence"/>
</dbReference>
<protein>
    <recommendedName>
        <fullName evidence="3">Phage tail protein</fullName>
    </recommendedName>
</protein>
<dbReference type="RefSeq" id="WP_155706493.1">
    <property type="nucleotide sequence ID" value="NZ_CAWPEY010000022.1"/>
</dbReference>
<comment type="caution">
    <text evidence="1">The sequence shown here is derived from an EMBL/GenBank/DDBJ whole genome shotgun (WGS) entry which is preliminary data.</text>
</comment>
<keyword evidence="2" id="KW-1185">Reference proteome</keyword>
<sequence length="778" mass="88540">MNNLPDRLYNLLPGIYRQRDAERGFPLQALLQVVSEQVDVVEADITQLYENWFIETCQDWVIPYIGDLIGYQPVHNADVLGEENNLREQQRQKILTPRREVANTIRYRRRKGALTLLELLAYDVAGWPARAVEFYQLLGFTQAVNHLKLERGLTLDLHQSNALAKLYSPFNELAHTVDIRRLNSQYTQGYYNLLNVGVFVWRLKPYSVTKAPAYCLDRASNRYTFSILGNDTQLFTLPVEDPEPTHVADETNVPAPISRQAFTSHTADYYGVGKSLCIFREQELDNQKQLIAINSEDIVPADLSDWTYQFQDEEQIAIDPELGRIAFSPRKLPKQGIWVSYHYGFSADIGGGEYEHPLSTSSSPQYVLKITPETEKTPDPSVQEVYCVRKSIAPEEGFRRISGALDKWRERKPLNAIIEIIDNSDYVEQMEICLEAGQRLELRAGLINCQKNDTSSNRTRPTLRLLDWSTNRPDAMRIMYSPQQEQNQETQQTEYIQDTSQGEQQYRHCGRSDEDPSAPRVILDGLLIAGRGVQIVNQLAEVRIRHCTLVPGWSLDVKCEPTNETEPSLELINTSARITVEQSIIGSIQVTQDEVKTDPISIHISDSILDATNCEYAALSAPTCLIAHATLTILRSTVFGRVKVHAIKLAENCILNGQVNVARSQLGCMRFCYVLYGSRTPRRYNCQPDLVEQAVVDESLKQQERDRVRPQFNSTRYGTPTYCQLAAACAEEIKHGADDESEMGVFHDLYQPQREINLRTRLNEYTPVSMEVGMIYAT</sequence>
<gene>
    <name evidence="1" type="ORF">BWI75_00875</name>
</gene>
<organism evidence="1 2">
    <name type="scientific">Gloeocapsopsis dulcis AAB1 = 1H9</name>
    <dbReference type="NCBI Taxonomy" id="1433147"/>
    <lineage>
        <taxon>Bacteria</taxon>
        <taxon>Bacillati</taxon>
        <taxon>Cyanobacteriota</taxon>
        <taxon>Cyanophyceae</taxon>
        <taxon>Oscillatoriophycideae</taxon>
        <taxon>Chroococcales</taxon>
        <taxon>Chroococcaceae</taxon>
        <taxon>Gloeocapsopsis</taxon>
        <taxon>Gloeocapsopsis dulcis</taxon>
    </lineage>
</organism>
<evidence type="ECO:0000313" key="1">
    <source>
        <dbReference type="EMBL" id="MUL34953.1"/>
    </source>
</evidence>
<dbReference type="AlphaFoldDB" id="A0A6N8FNL8"/>
<evidence type="ECO:0008006" key="3">
    <source>
        <dbReference type="Google" id="ProtNLM"/>
    </source>
</evidence>
<dbReference type="EMBL" id="NAPY01000001">
    <property type="protein sequence ID" value="MUL34953.1"/>
    <property type="molecule type" value="Genomic_DNA"/>
</dbReference>
<accession>A0A6N8FNL8</accession>
<reference evidence="1 2" key="1">
    <citation type="journal article" date="2019" name="Front. Microbiol.">
        <title>Genomic Features for Desiccation Tolerance and Sugar Biosynthesis in the Extremophile Gloeocapsopsis sp. UTEX B3054.</title>
        <authorList>
            <person name="Urrejola C."/>
            <person name="Alcorta J."/>
            <person name="Salas L."/>
            <person name="Vasquez M."/>
            <person name="Polz M.F."/>
            <person name="Vicuna R."/>
            <person name="Diez B."/>
        </authorList>
    </citation>
    <scope>NUCLEOTIDE SEQUENCE [LARGE SCALE GENOMIC DNA]</scope>
    <source>
        <strain evidence="1 2">1H9</strain>
    </source>
</reference>